<sequence length="426" mass="48276">MKILTSQSQRFWLYILCGLIFLTAWGTHQILLWHQSTAIPAPVVRRIPLSEDDRQLARSAWRYFELNRQPTGLVSSAAFFPATTMWDIASQFAGMTAARELGMLPADEFDRWMAQSLTSLSKIKLYNNELPNKAYNAATLQPVNYGKLDAYQEIGFSALDIGRLGMWLDLISARYPQHKDAIKTVTARWNLTRLSDRGQLMGTDARSGKEEWQQEGRLGYEQYGAYGLTKLGLQPTVALNPNAEMTTFDILGVAVPVDRRTTYHNYVTSEPYILDGLESGFKALPAEFAARVLQVQQRRYWETKQLTAWSEDNLDRAPWFVYNSIFVDGQPWKTLDSSGKDASAFRGSSTKAAVGWNMLFRTSYTERVYKGLRGLADPERGVFAGYYEETQEPNRALTLNTNGIILEALLYSHVGKPLEEWANASR</sequence>
<gene>
    <name evidence="3" type="ORF">DCF19_17440</name>
</gene>
<dbReference type="Pfam" id="PF11329">
    <property type="entry name" value="DUF3131"/>
    <property type="match status" value="1"/>
</dbReference>
<evidence type="ECO:0000259" key="2">
    <source>
        <dbReference type="Pfam" id="PF11329"/>
    </source>
</evidence>
<evidence type="ECO:0000256" key="1">
    <source>
        <dbReference type="SAM" id="Phobius"/>
    </source>
</evidence>
<dbReference type="Proteomes" id="UP000249467">
    <property type="component" value="Unassembled WGS sequence"/>
</dbReference>
<organism evidence="3 4">
    <name type="scientific">Pseudanabaena frigida</name>
    <dbReference type="NCBI Taxonomy" id="945775"/>
    <lineage>
        <taxon>Bacteria</taxon>
        <taxon>Bacillati</taxon>
        <taxon>Cyanobacteriota</taxon>
        <taxon>Cyanophyceae</taxon>
        <taxon>Pseudanabaenales</taxon>
        <taxon>Pseudanabaenaceae</taxon>
        <taxon>Pseudanabaena</taxon>
    </lineage>
</organism>
<proteinExistence type="predicted"/>
<accession>A0A2W4Y3X8</accession>
<keyword evidence="1" id="KW-0472">Membrane</keyword>
<evidence type="ECO:0000313" key="3">
    <source>
        <dbReference type="EMBL" id="PZO38028.1"/>
    </source>
</evidence>
<dbReference type="InterPro" id="IPR021478">
    <property type="entry name" value="DUF3131"/>
</dbReference>
<name>A0A2W4Y3X8_9CYAN</name>
<comment type="caution">
    <text evidence="3">The sequence shown here is derived from an EMBL/GenBank/DDBJ whole genome shotgun (WGS) entry which is preliminary data.</text>
</comment>
<protein>
    <recommendedName>
        <fullName evidence="2">DUF3131 domain-containing protein</fullName>
    </recommendedName>
</protein>
<dbReference type="AlphaFoldDB" id="A0A2W4Y3X8"/>
<keyword evidence="1" id="KW-1133">Transmembrane helix</keyword>
<evidence type="ECO:0000313" key="4">
    <source>
        <dbReference type="Proteomes" id="UP000249467"/>
    </source>
</evidence>
<dbReference type="EMBL" id="QBML01000026">
    <property type="protein sequence ID" value="PZO38028.1"/>
    <property type="molecule type" value="Genomic_DNA"/>
</dbReference>
<dbReference type="Gene3D" id="1.50.10.140">
    <property type="match status" value="1"/>
</dbReference>
<reference evidence="3 4" key="1">
    <citation type="submission" date="2018-04" db="EMBL/GenBank/DDBJ databases">
        <authorList>
            <person name="Go L.Y."/>
            <person name="Mitchell J.A."/>
        </authorList>
    </citation>
    <scope>NUCLEOTIDE SEQUENCE [LARGE SCALE GENOMIC DNA]</scope>
    <source>
        <strain evidence="3">ULC066bin1</strain>
    </source>
</reference>
<feature type="transmembrane region" description="Helical" evidence="1">
    <location>
        <begin position="12"/>
        <end position="33"/>
    </location>
</feature>
<feature type="domain" description="DUF3131" evidence="2">
    <location>
        <begin position="56"/>
        <end position="415"/>
    </location>
</feature>
<reference evidence="3 4" key="2">
    <citation type="submission" date="2018-06" db="EMBL/GenBank/DDBJ databases">
        <title>Metagenomic assembly of (sub)arctic Cyanobacteria and their associated microbiome from non-axenic cultures.</title>
        <authorList>
            <person name="Baurain D."/>
        </authorList>
    </citation>
    <scope>NUCLEOTIDE SEQUENCE [LARGE SCALE GENOMIC DNA]</scope>
    <source>
        <strain evidence="3">ULC066bin1</strain>
    </source>
</reference>
<keyword evidence="1" id="KW-0812">Transmembrane</keyword>